<keyword evidence="9" id="KW-1185">Reference proteome</keyword>
<evidence type="ECO:0000313" key="9">
    <source>
        <dbReference type="Proteomes" id="UP000630528"/>
    </source>
</evidence>
<keyword evidence="5 8" id="KW-0067">ATP-binding</keyword>
<feature type="domain" description="ABC transporter" evidence="7">
    <location>
        <begin position="38"/>
        <end position="266"/>
    </location>
</feature>
<name>A0A934TXE3_9BURK</name>
<keyword evidence="3" id="KW-0472">Membrane</keyword>
<dbReference type="Pfam" id="PF00005">
    <property type="entry name" value="ABC_tran"/>
    <property type="match status" value="1"/>
</dbReference>
<keyword evidence="3" id="KW-1003">Cell membrane</keyword>
<dbReference type="Proteomes" id="UP000630528">
    <property type="component" value="Unassembled WGS sequence"/>
</dbReference>
<evidence type="ECO:0000256" key="1">
    <source>
        <dbReference type="ARBA" id="ARBA00005417"/>
    </source>
</evidence>
<dbReference type="Gene3D" id="3.40.50.300">
    <property type="entry name" value="P-loop containing nucleotide triphosphate hydrolases"/>
    <property type="match status" value="1"/>
</dbReference>
<dbReference type="PANTHER" id="PTHR43820:SF2">
    <property type="entry name" value="ABC TRANSPORTER ATP-BINDING PROTEIN"/>
    <property type="match status" value="1"/>
</dbReference>
<evidence type="ECO:0000256" key="2">
    <source>
        <dbReference type="ARBA" id="ARBA00022448"/>
    </source>
</evidence>
<dbReference type="CDD" id="cd03224">
    <property type="entry name" value="ABC_TM1139_LivF_branched"/>
    <property type="match status" value="1"/>
</dbReference>
<evidence type="ECO:0000256" key="4">
    <source>
        <dbReference type="ARBA" id="ARBA00022741"/>
    </source>
</evidence>
<organism evidence="8 9">
    <name type="scientific">Ramlibacter ginsenosidimutans</name>
    <dbReference type="NCBI Taxonomy" id="502333"/>
    <lineage>
        <taxon>Bacteria</taxon>
        <taxon>Pseudomonadati</taxon>
        <taxon>Pseudomonadota</taxon>
        <taxon>Betaproteobacteria</taxon>
        <taxon>Burkholderiales</taxon>
        <taxon>Comamonadaceae</taxon>
        <taxon>Ramlibacter</taxon>
    </lineage>
</organism>
<dbReference type="InterPro" id="IPR052156">
    <property type="entry name" value="BCAA_Transport_ATP-bd_LivF"/>
</dbReference>
<dbReference type="InterPro" id="IPR003593">
    <property type="entry name" value="AAA+_ATPase"/>
</dbReference>
<reference evidence="8" key="2">
    <citation type="submission" date="2021-01" db="EMBL/GenBank/DDBJ databases">
        <authorList>
            <person name="Kang M."/>
        </authorList>
    </citation>
    <scope>NUCLEOTIDE SEQUENCE</scope>
    <source>
        <strain evidence="8">KACC 17527</strain>
    </source>
</reference>
<dbReference type="AlphaFoldDB" id="A0A934TXE3"/>
<sequence>MRRSRRPTWAACTRRWQHELARSRRTRRTSEDAAVSLLEVSGLNSYYGDSHILFDIGLRVEKNEVVALLGRNGAGKSTTLKSLMGVVTPRSGSVLLDGVQLAGRKSHAIARAGMQLVHEERRIFGSLSVEENLVIAGLTAPERWPLARVWEMFPRLKERRNSRGTDLSGGEQQMLAIGRALMRSPKIVLLDEPFEGLAPVIVQDLMKACRTLADAGQTIVLVEQNLAATLQLAQRVYIINNGHLAHEGTAGELRANPDVLHRYLGV</sequence>
<keyword evidence="6" id="KW-0029">Amino-acid transport</keyword>
<keyword evidence="4" id="KW-0547">Nucleotide-binding</keyword>
<gene>
    <name evidence="8" type="ORF">JJB11_23485</name>
</gene>
<dbReference type="PROSITE" id="PS50893">
    <property type="entry name" value="ABC_TRANSPORTER_2"/>
    <property type="match status" value="1"/>
</dbReference>
<comment type="similarity">
    <text evidence="1">Belongs to the ABC transporter superfamily.</text>
</comment>
<evidence type="ECO:0000256" key="3">
    <source>
        <dbReference type="ARBA" id="ARBA00022475"/>
    </source>
</evidence>
<dbReference type="EMBL" id="JAEPWM010000014">
    <property type="protein sequence ID" value="MBK6009071.1"/>
    <property type="molecule type" value="Genomic_DNA"/>
</dbReference>
<evidence type="ECO:0000259" key="7">
    <source>
        <dbReference type="PROSITE" id="PS50893"/>
    </source>
</evidence>
<proteinExistence type="inferred from homology"/>
<comment type="caution">
    <text evidence="8">The sequence shown here is derived from an EMBL/GenBank/DDBJ whole genome shotgun (WGS) entry which is preliminary data.</text>
</comment>
<evidence type="ECO:0000256" key="5">
    <source>
        <dbReference type="ARBA" id="ARBA00022840"/>
    </source>
</evidence>
<dbReference type="PANTHER" id="PTHR43820">
    <property type="entry name" value="HIGH-AFFINITY BRANCHED-CHAIN AMINO ACID TRANSPORT ATP-BINDING PROTEIN LIVF"/>
    <property type="match status" value="1"/>
</dbReference>
<dbReference type="SUPFAM" id="SSF52540">
    <property type="entry name" value="P-loop containing nucleoside triphosphate hydrolases"/>
    <property type="match status" value="1"/>
</dbReference>
<protein>
    <submittedName>
        <fullName evidence="8">ABC transporter ATP-binding protein</fullName>
    </submittedName>
</protein>
<dbReference type="GO" id="GO:0016887">
    <property type="term" value="F:ATP hydrolysis activity"/>
    <property type="evidence" value="ECO:0007669"/>
    <property type="project" value="InterPro"/>
</dbReference>
<dbReference type="GO" id="GO:0015807">
    <property type="term" value="P:L-amino acid transport"/>
    <property type="evidence" value="ECO:0007669"/>
    <property type="project" value="TreeGrafter"/>
</dbReference>
<evidence type="ECO:0000313" key="8">
    <source>
        <dbReference type="EMBL" id="MBK6009071.1"/>
    </source>
</evidence>
<dbReference type="GO" id="GO:0005524">
    <property type="term" value="F:ATP binding"/>
    <property type="evidence" value="ECO:0007669"/>
    <property type="project" value="UniProtKB-KW"/>
</dbReference>
<dbReference type="PROSITE" id="PS00211">
    <property type="entry name" value="ABC_TRANSPORTER_1"/>
    <property type="match status" value="1"/>
</dbReference>
<dbReference type="GO" id="GO:0015658">
    <property type="term" value="F:branched-chain amino acid transmembrane transporter activity"/>
    <property type="evidence" value="ECO:0007669"/>
    <property type="project" value="TreeGrafter"/>
</dbReference>
<dbReference type="InterPro" id="IPR017871">
    <property type="entry name" value="ABC_transporter-like_CS"/>
</dbReference>
<dbReference type="SMART" id="SM00382">
    <property type="entry name" value="AAA"/>
    <property type="match status" value="1"/>
</dbReference>
<reference evidence="8" key="1">
    <citation type="journal article" date="2012" name="J. Microbiol. Biotechnol.">
        <title>Ramlibacter ginsenosidimutans sp. nov., with ginsenoside-converting activity.</title>
        <authorList>
            <person name="Wang L."/>
            <person name="An D.S."/>
            <person name="Kim S.G."/>
            <person name="Jin F.X."/>
            <person name="Kim S.C."/>
            <person name="Lee S.T."/>
            <person name="Im W.T."/>
        </authorList>
    </citation>
    <scope>NUCLEOTIDE SEQUENCE</scope>
    <source>
        <strain evidence="8">KACC 17527</strain>
    </source>
</reference>
<dbReference type="InterPro" id="IPR027417">
    <property type="entry name" value="P-loop_NTPase"/>
</dbReference>
<keyword evidence="2" id="KW-0813">Transport</keyword>
<evidence type="ECO:0000256" key="6">
    <source>
        <dbReference type="ARBA" id="ARBA00022970"/>
    </source>
</evidence>
<accession>A0A934TXE3</accession>
<dbReference type="InterPro" id="IPR003439">
    <property type="entry name" value="ABC_transporter-like_ATP-bd"/>
</dbReference>